<evidence type="ECO:0000313" key="3">
    <source>
        <dbReference type="Proteomes" id="UP000824106"/>
    </source>
</evidence>
<feature type="chain" id="PRO_5039336246" evidence="1">
    <location>
        <begin position="23"/>
        <end position="314"/>
    </location>
</feature>
<sequence>MKRNKWVVGTLMAVLIVLGACSSKEGVAGSDEKIKIGTLNFIEHESLTAAEEGFYQALADNGYVEGENIEIESVNAQGAQDNLNPMAEQLAKDNDLILSLGTATTQALANVEKEKPIIFTAVTDPVDSGLVESKDAPGKNITGTSDYMPIDKQIDLLLSLDEEAESVGVIYNSSEANSAIQAEEAIELIEDSGLRAVVTTITSTNDVQQNLSSIAKDIDLLYIPTDNTIASTMPTVKDITIKNNIPSVLGAPEMVDAGGLATYSIDYTSIGYQAGEIAVEILKGNTKPATTPYQNAEELILVVNEEVAEALEID</sequence>
<dbReference type="CDD" id="cd06325">
    <property type="entry name" value="PBP1_ABC_unchar_transporter"/>
    <property type="match status" value="1"/>
</dbReference>
<feature type="non-terminal residue" evidence="2">
    <location>
        <position position="314"/>
    </location>
</feature>
<comment type="caution">
    <text evidence="2">The sequence shown here is derived from an EMBL/GenBank/DDBJ whole genome shotgun (WGS) entry which is preliminary data.</text>
</comment>
<accession>A0A9D2G3H8</accession>
<dbReference type="PANTHER" id="PTHR35271:SF1">
    <property type="entry name" value="ABC TRANSPORTER, SUBSTRATE-BINDING LIPOPROTEIN"/>
    <property type="match status" value="1"/>
</dbReference>
<keyword evidence="1" id="KW-0732">Signal</keyword>
<dbReference type="Pfam" id="PF04392">
    <property type="entry name" value="ABC_sub_bind"/>
    <property type="match status" value="1"/>
</dbReference>
<dbReference type="Proteomes" id="UP000824106">
    <property type="component" value="Unassembled WGS sequence"/>
</dbReference>
<name>A0A9D2G3H8_9LACT</name>
<reference evidence="2" key="1">
    <citation type="journal article" date="2021" name="PeerJ">
        <title>Extensive microbial diversity within the chicken gut microbiome revealed by metagenomics and culture.</title>
        <authorList>
            <person name="Gilroy R."/>
            <person name="Ravi A."/>
            <person name="Getino M."/>
            <person name="Pursley I."/>
            <person name="Horton D.L."/>
            <person name="Alikhan N.F."/>
            <person name="Baker D."/>
            <person name="Gharbi K."/>
            <person name="Hall N."/>
            <person name="Watson M."/>
            <person name="Adriaenssens E.M."/>
            <person name="Foster-Nyarko E."/>
            <person name="Jarju S."/>
            <person name="Secka A."/>
            <person name="Antonio M."/>
            <person name="Oren A."/>
            <person name="Chaudhuri R.R."/>
            <person name="La Ragione R."/>
            <person name="Hildebrand F."/>
            <person name="Pallen M.J."/>
        </authorList>
    </citation>
    <scope>NUCLEOTIDE SEQUENCE</scope>
    <source>
        <strain evidence="2">CHK169-4300</strain>
    </source>
</reference>
<dbReference type="EMBL" id="DXAZ01000160">
    <property type="protein sequence ID" value="HIZ71928.1"/>
    <property type="molecule type" value="Genomic_DNA"/>
</dbReference>
<feature type="signal peptide" evidence="1">
    <location>
        <begin position="1"/>
        <end position="22"/>
    </location>
</feature>
<dbReference type="PANTHER" id="PTHR35271">
    <property type="entry name" value="ABC TRANSPORTER, SUBSTRATE-BINDING LIPOPROTEIN-RELATED"/>
    <property type="match status" value="1"/>
</dbReference>
<evidence type="ECO:0000256" key="1">
    <source>
        <dbReference type="SAM" id="SignalP"/>
    </source>
</evidence>
<dbReference type="PROSITE" id="PS51257">
    <property type="entry name" value="PROKAR_LIPOPROTEIN"/>
    <property type="match status" value="1"/>
</dbReference>
<protein>
    <submittedName>
        <fullName evidence="2">ABC transporter substrate-binding protein</fullName>
    </submittedName>
</protein>
<reference evidence="2" key="2">
    <citation type="submission" date="2021-04" db="EMBL/GenBank/DDBJ databases">
        <authorList>
            <person name="Gilroy R."/>
        </authorList>
    </citation>
    <scope>NUCLEOTIDE SEQUENCE</scope>
    <source>
        <strain evidence="2">CHK169-4300</strain>
    </source>
</reference>
<organism evidence="2 3">
    <name type="scientific">Candidatus Atopostipes pullistercoris</name>
    <dbReference type="NCBI Taxonomy" id="2838467"/>
    <lineage>
        <taxon>Bacteria</taxon>
        <taxon>Bacillati</taxon>
        <taxon>Bacillota</taxon>
        <taxon>Bacilli</taxon>
        <taxon>Lactobacillales</taxon>
        <taxon>Carnobacteriaceae</taxon>
        <taxon>Atopostipes</taxon>
    </lineage>
</organism>
<dbReference type="SUPFAM" id="SSF53822">
    <property type="entry name" value="Periplasmic binding protein-like I"/>
    <property type="match status" value="1"/>
</dbReference>
<gene>
    <name evidence="2" type="ORF">H9808_09235</name>
</gene>
<evidence type="ECO:0000313" key="2">
    <source>
        <dbReference type="EMBL" id="HIZ71928.1"/>
    </source>
</evidence>
<proteinExistence type="predicted"/>
<dbReference type="InterPro" id="IPR028082">
    <property type="entry name" value="Peripla_BP_I"/>
</dbReference>
<dbReference type="Gene3D" id="3.40.50.2300">
    <property type="match status" value="2"/>
</dbReference>
<dbReference type="AlphaFoldDB" id="A0A9D2G3H8"/>
<dbReference type="InterPro" id="IPR007487">
    <property type="entry name" value="ABC_transpt-TYRBP-like"/>
</dbReference>